<protein>
    <submittedName>
        <fullName evidence="2">Cysteine hydrolase</fullName>
    </submittedName>
</protein>
<sequence>MLEKINLVKEEILNVSPLDINELKKEDTALVVVDVIRGFSDIGVLATDRTQKIEKDLVSLIKKISGSDKIFFIDSHTKESTEFKSFPVHCLEDSEETELVTWLKDKDIIDDKSTFIKKNSTNGFHAIGFKKWLKNHGHINNYIITGVCTDICVSNFALTLKTFFDQHNLDKRIIVPINTVETYDMGSHDADLMNIFTLYNMKTNGIEIVKRVE</sequence>
<comment type="caution">
    <text evidence="2">The sequence shown here is derived from an EMBL/GenBank/DDBJ whole genome shotgun (WGS) entry which is preliminary data.</text>
</comment>
<gene>
    <name evidence="2" type="ORF">GCM10008906_16070</name>
</gene>
<keyword evidence="2" id="KW-0378">Hydrolase</keyword>
<dbReference type="GO" id="GO:0016787">
    <property type="term" value="F:hydrolase activity"/>
    <property type="evidence" value="ECO:0007669"/>
    <property type="project" value="UniProtKB-KW"/>
</dbReference>
<dbReference type="RefSeq" id="WP_343760586.1">
    <property type="nucleotide sequence ID" value="NZ_BAAACG010000008.1"/>
</dbReference>
<accession>A0ABP3UNX7</accession>
<dbReference type="CDD" id="cd00431">
    <property type="entry name" value="cysteine_hydrolases"/>
    <property type="match status" value="1"/>
</dbReference>
<evidence type="ECO:0000259" key="1">
    <source>
        <dbReference type="Pfam" id="PF00857"/>
    </source>
</evidence>
<dbReference type="Pfam" id="PF00857">
    <property type="entry name" value="Isochorismatase"/>
    <property type="match status" value="1"/>
</dbReference>
<dbReference type="InterPro" id="IPR036380">
    <property type="entry name" value="Isochorismatase-like_sf"/>
</dbReference>
<feature type="domain" description="Isochorismatase-like" evidence="1">
    <location>
        <begin position="28"/>
        <end position="196"/>
    </location>
</feature>
<proteinExistence type="predicted"/>
<dbReference type="EMBL" id="BAAACG010000008">
    <property type="protein sequence ID" value="GAA0738549.1"/>
    <property type="molecule type" value="Genomic_DNA"/>
</dbReference>
<dbReference type="PANTHER" id="PTHR47297">
    <property type="match status" value="1"/>
</dbReference>
<organism evidence="2 3">
    <name type="scientific">Clostridium oceanicum</name>
    <dbReference type="NCBI Taxonomy" id="1543"/>
    <lineage>
        <taxon>Bacteria</taxon>
        <taxon>Bacillati</taxon>
        <taxon>Bacillota</taxon>
        <taxon>Clostridia</taxon>
        <taxon>Eubacteriales</taxon>
        <taxon>Clostridiaceae</taxon>
        <taxon>Clostridium</taxon>
    </lineage>
</organism>
<dbReference type="SUPFAM" id="SSF52499">
    <property type="entry name" value="Isochorismatase-like hydrolases"/>
    <property type="match status" value="1"/>
</dbReference>
<dbReference type="PANTHER" id="PTHR47297:SF2">
    <property type="entry name" value="OS02G0606800 PROTEIN"/>
    <property type="match status" value="1"/>
</dbReference>
<reference evidence="3" key="1">
    <citation type="journal article" date="2019" name="Int. J. Syst. Evol. Microbiol.">
        <title>The Global Catalogue of Microorganisms (GCM) 10K type strain sequencing project: providing services to taxonomists for standard genome sequencing and annotation.</title>
        <authorList>
            <consortium name="The Broad Institute Genomics Platform"/>
            <consortium name="The Broad Institute Genome Sequencing Center for Infectious Disease"/>
            <person name="Wu L."/>
            <person name="Ma J."/>
        </authorList>
    </citation>
    <scope>NUCLEOTIDE SEQUENCE [LARGE SCALE GENOMIC DNA]</scope>
    <source>
        <strain evidence="3">JCM 1407</strain>
    </source>
</reference>
<evidence type="ECO:0000313" key="2">
    <source>
        <dbReference type="EMBL" id="GAA0738549.1"/>
    </source>
</evidence>
<dbReference type="InterPro" id="IPR044717">
    <property type="entry name" value="NIC1"/>
</dbReference>
<dbReference type="InterPro" id="IPR000868">
    <property type="entry name" value="Isochorismatase-like_dom"/>
</dbReference>
<dbReference type="Proteomes" id="UP001501510">
    <property type="component" value="Unassembled WGS sequence"/>
</dbReference>
<name>A0ABP3UNX7_9CLOT</name>
<keyword evidence="3" id="KW-1185">Reference proteome</keyword>
<dbReference type="Gene3D" id="3.40.50.850">
    <property type="entry name" value="Isochorismatase-like"/>
    <property type="match status" value="1"/>
</dbReference>
<evidence type="ECO:0000313" key="3">
    <source>
        <dbReference type="Proteomes" id="UP001501510"/>
    </source>
</evidence>